<keyword evidence="3" id="KW-1185">Reference proteome</keyword>
<evidence type="ECO:0000313" key="3">
    <source>
        <dbReference type="Proteomes" id="UP001253831"/>
    </source>
</evidence>
<accession>A0A8T9JLH4</accession>
<organism evidence="2 3">
    <name type="scientific">Diplodia seriata splipalmivirus 1</name>
    <dbReference type="NCBI Taxonomy" id="2932870"/>
    <lineage>
        <taxon>Viruses</taxon>
        <taxon>Riboviria</taxon>
        <taxon>Orthornavirae</taxon>
        <taxon>Lenarviricota</taxon>
        <taxon>Amabiliviricetes</taxon>
        <taxon>Wolframvirales</taxon>
        <taxon>Splipalmiviridae</taxon>
        <taxon>Divipalmivirus</taxon>
        <taxon>Divipalmivirus diplodiae</taxon>
    </lineage>
</organism>
<protein>
    <submittedName>
        <fullName evidence="2">RNA dependent RNA polymerase</fullName>
    </submittedName>
</protein>
<dbReference type="Proteomes" id="UP001253831">
    <property type="component" value="Genome"/>
</dbReference>
<sequence>MQVPGAYPETPPSSSEDTSFASASEGFRTPHQGPRPPFAESPVAKLEPFDVRKHVLTTKSFPSTSILRWKPEGFKCACREGEQHLGFFNFVKTHVRPRFEPGFDGKPLPAVKVCWNAENIWECKLPRSLTRLENRVEFEDLPNVGHAIRVLNKGTYWFGRINFRKDGTVSPNGIAVSRLLGGLTSYSGPEPHWSLMKRPVVKSGVRKLKQILATVDGLLMQICLSFPEKDEALSWKRLDQVANCLISQMLPDYFRDDKDLTTFEKVKRLRKEVKYQGFNPVGSLSRIEIPRELSFFQVFLDFIGESKTPLSMYKVSLLCQTRASGVPPMSVYYKTLRKLKAILLQKGDLSVYNRVKGYINHSIDMIHYDICEGVGGGHALERFFSHCLDSAKISLSDSGEFFTKSEDGGKYEASRRVLSNLGQIEEIDLWTGEFTGRMLDKTNSNPGNLLFQWACHMFRDRKSVYDRNVMSTRISLVAELGKYRGITVSHLAHAILLHVLSHVLLTYISAVPSSSSGVKAANHAWNFFKALSHKNPHANFLFGDKEVYLFSVDWENATDYCDHAVAQAMLNRICHKVGIPTWYRQTCVFALCAPRQVEFLDPESKTLECFFTERGELMGDPVVKVILHLYHLVARYSALYQIRQTRPT</sequence>
<evidence type="ECO:0000256" key="1">
    <source>
        <dbReference type="SAM" id="MobiDB-lite"/>
    </source>
</evidence>
<reference evidence="3" key="1">
    <citation type="submission" date="2022-02" db="EMBL/GenBank/DDBJ databases">
        <title>Mycovirus hunting revealed the presence of diverse viruses in a single isolate of phytopathogenic fungus Diplodia seriata from Pakistan.</title>
        <authorList>
            <person name="Khan H.A."/>
            <person name="Kondo H."/>
            <person name="Bhatti M.F."/>
            <person name="Suzuki N."/>
        </authorList>
    </citation>
    <scope>NUCLEOTIDE SEQUENCE [LARGE SCALE GENOMIC DNA]</scope>
</reference>
<dbReference type="EMBL" id="OM837803">
    <property type="protein sequence ID" value="UOK20175.1"/>
    <property type="molecule type" value="Genomic_RNA"/>
</dbReference>
<feature type="compositionally biased region" description="Low complexity" evidence="1">
    <location>
        <begin position="12"/>
        <end position="25"/>
    </location>
</feature>
<name>A0A8T9JLH4_9VIRU</name>
<evidence type="ECO:0000313" key="2">
    <source>
        <dbReference type="EMBL" id="UOK20175.1"/>
    </source>
</evidence>
<feature type="region of interest" description="Disordered" evidence="1">
    <location>
        <begin position="1"/>
        <end position="40"/>
    </location>
</feature>
<proteinExistence type="predicted"/>